<dbReference type="AlphaFoldDB" id="A0A559JET7"/>
<name>A0A559JET7_9BACL</name>
<reference evidence="1 2" key="1">
    <citation type="submission" date="2019-07" db="EMBL/GenBank/DDBJ databases">
        <authorList>
            <person name="Kim J."/>
        </authorList>
    </citation>
    <scope>NUCLEOTIDE SEQUENCE [LARGE SCALE GENOMIC DNA]</scope>
    <source>
        <strain evidence="1 2">JC52</strain>
    </source>
</reference>
<dbReference type="RefSeq" id="WP_144855159.1">
    <property type="nucleotide sequence ID" value="NZ_VNJI01000093.1"/>
</dbReference>
<dbReference type="EMBL" id="VNJI01000093">
    <property type="protein sequence ID" value="TVX98385.1"/>
    <property type="molecule type" value="Genomic_DNA"/>
</dbReference>
<keyword evidence="2" id="KW-1185">Reference proteome</keyword>
<dbReference type="OrthoDB" id="2511064at2"/>
<comment type="caution">
    <text evidence="1">The sequence shown here is derived from an EMBL/GenBank/DDBJ whole genome shotgun (WGS) entry which is preliminary data.</text>
</comment>
<evidence type="ECO:0000313" key="1">
    <source>
        <dbReference type="EMBL" id="TVX98385.1"/>
    </source>
</evidence>
<sequence>MGEAKRKFEAYSQTYMKLNNKNFNATSPVSVDYTFFSDLFNLEKSYSQDNVIMFRRNSHQLRKFHVTKTTMQLMIAVSRCFNTEGTLTGCSVHRLYKLMSDEYEDPCSKEQFYAEIHKFIELGILSVSQDGIVETWKLTPHKRDTGRFVLFSPLVFTKAFTDLPAAAQKLYMYIVSRNGERVGAEFKINLEKGSWVYTLTHKTRPVQIRELLTSLCKLEPVAGKPLLLGSAVEKDAFGQWSLRCTLNPAYLVKHTEGVKYRMVPHVKVPYSKTVSRLRMLFFQHKIGDIEQLDNGLVFLDLVRLLNGAGIKTLRFAVVRIKEMFLSFGLTYDVVTALESELRDRTYVTYMEVLKETGAQEYLGVNEEEYADTRPLQFFRAIKDKFTVSQFRKVCVAAVPLLRDRFGKQMSPTDPYYSYRKIRPGLPMPDEIFYLEDFLIELTAAIDKKETIAS</sequence>
<organism evidence="1 2">
    <name type="scientific">Paenibacillus cremeus</name>
    <dbReference type="NCBI Taxonomy" id="2163881"/>
    <lineage>
        <taxon>Bacteria</taxon>
        <taxon>Bacillati</taxon>
        <taxon>Bacillota</taxon>
        <taxon>Bacilli</taxon>
        <taxon>Bacillales</taxon>
        <taxon>Paenibacillaceae</taxon>
        <taxon>Paenibacillus</taxon>
    </lineage>
</organism>
<evidence type="ECO:0000313" key="2">
    <source>
        <dbReference type="Proteomes" id="UP000317036"/>
    </source>
</evidence>
<gene>
    <name evidence="1" type="ORF">FPZ49_34550</name>
</gene>
<evidence type="ECO:0008006" key="3">
    <source>
        <dbReference type="Google" id="ProtNLM"/>
    </source>
</evidence>
<proteinExistence type="predicted"/>
<dbReference type="Proteomes" id="UP000317036">
    <property type="component" value="Unassembled WGS sequence"/>
</dbReference>
<protein>
    <recommendedName>
        <fullName evidence="3">Replication protein</fullName>
    </recommendedName>
</protein>
<accession>A0A559JET7</accession>